<dbReference type="GO" id="GO:0016491">
    <property type="term" value="F:oxidoreductase activity"/>
    <property type="evidence" value="ECO:0007669"/>
    <property type="project" value="UniProtKB-ARBA"/>
</dbReference>
<evidence type="ECO:0000313" key="8">
    <source>
        <dbReference type="Proteomes" id="UP000594121"/>
    </source>
</evidence>
<evidence type="ECO:0000256" key="3">
    <source>
        <dbReference type="ARBA" id="ARBA00023004"/>
    </source>
</evidence>
<sequence>MRANSSLVRIMAMSVRNLFEKPLTADLGLATGNGASRGYPRVSQEKCLGCGLCARSCPPGAISMKSVGKRVVGGREVEKQAPEFDYYKCIYCGMCADVCPAKAVEMVRRSPLEVLPGAILVAGPLDPRVGAVVAFLSILFVVLAVYVISGFLAPKGRHSEKAYEPFTGGMPSNPRWEKYYVPGIFAFVLFFLIVEAVAFILVLKPTPQTLLLFLVLLVAILIEGINLFEER</sequence>
<dbReference type="SUPFAM" id="SSF54862">
    <property type="entry name" value="4Fe-4S ferredoxins"/>
    <property type="match status" value="1"/>
</dbReference>
<feature type="transmembrane region" description="Helical" evidence="5">
    <location>
        <begin position="129"/>
        <end position="153"/>
    </location>
</feature>
<keyword evidence="3" id="KW-0408">Iron</keyword>
<evidence type="ECO:0000256" key="5">
    <source>
        <dbReference type="SAM" id="Phobius"/>
    </source>
</evidence>
<dbReference type="InterPro" id="IPR017896">
    <property type="entry name" value="4Fe4S_Fe-S-bd"/>
</dbReference>
<dbReference type="PROSITE" id="PS51379">
    <property type="entry name" value="4FE4S_FER_2"/>
    <property type="match status" value="2"/>
</dbReference>
<dbReference type="PANTHER" id="PTHR43687:SF1">
    <property type="entry name" value="FERREDOXIN III"/>
    <property type="match status" value="1"/>
</dbReference>
<keyword evidence="2" id="KW-0479">Metal-binding</keyword>
<keyword evidence="5" id="KW-0472">Membrane</keyword>
<evidence type="ECO:0000256" key="1">
    <source>
        <dbReference type="ARBA" id="ARBA00022485"/>
    </source>
</evidence>
<dbReference type="RefSeq" id="WP_192819301.1">
    <property type="nucleotide sequence ID" value="NZ_CP062310.1"/>
</dbReference>
<evidence type="ECO:0000259" key="6">
    <source>
        <dbReference type="PROSITE" id="PS51379"/>
    </source>
</evidence>
<keyword evidence="5" id="KW-1133">Transmembrane helix</keyword>
<dbReference type="Gene3D" id="3.30.70.3270">
    <property type="match status" value="1"/>
</dbReference>
<dbReference type="InParanoid" id="A0A7L9FHU2"/>
<keyword evidence="5" id="KW-0812">Transmembrane</keyword>
<proteinExistence type="predicted"/>
<feature type="domain" description="4Fe-4S ferredoxin-type" evidence="6">
    <location>
        <begin position="80"/>
        <end position="109"/>
    </location>
</feature>
<dbReference type="PANTHER" id="PTHR43687">
    <property type="entry name" value="ADENYLYLSULFATE REDUCTASE, BETA SUBUNIT"/>
    <property type="match status" value="1"/>
</dbReference>
<accession>A0A7L9FHU2</accession>
<dbReference type="InterPro" id="IPR017900">
    <property type="entry name" value="4Fe4S_Fe_S_CS"/>
</dbReference>
<dbReference type="EMBL" id="CP062310">
    <property type="protein sequence ID" value="QOJ79329.1"/>
    <property type="molecule type" value="Genomic_DNA"/>
</dbReference>
<feature type="domain" description="4Fe-4S ferredoxin-type" evidence="6">
    <location>
        <begin position="38"/>
        <end position="67"/>
    </location>
</feature>
<dbReference type="Proteomes" id="UP000594121">
    <property type="component" value="Chromosome"/>
</dbReference>
<dbReference type="Pfam" id="PF12838">
    <property type="entry name" value="Fer4_7"/>
    <property type="match status" value="1"/>
</dbReference>
<dbReference type="PROSITE" id="PS00198">
    <property type="entry name" value="4FE4S_FER_1"/>
    <property type="match status" value="2"/>
</dbReference>
<dbReference type="GO" id="GO:0046872">
    <property type="term" value="F:metal ion binding"/>
    <property type="evidence" value="ECO:0007669"/>
    <property type="project" value="UniProtKB-KW"/>
</dbReference>
<keyword evidence="4" id="KW-0411">Iron-sulfur</keyword>
<reference evidence="7 8" key="1">
    <citation type="submission" date="2020-10" db="EMBL/GenBank/DDBJ databases">
        <title>Thermofilum lucidum 3507LT sp. nov. a novel member of Thermofilaceae family isolated from Chile hot spring, and proposal of description order Thermofilales.</title>
        <authorList>
            <person name="Zayulina K.S."/>
            <person name="Elcheninov A.G."/>
            <person name="Toshchakov S.V."/>
            <person name="Kublanov I.V."/>
        </authorList>
    </citation>
    <scope>NUCLEOTIDE SEQUENCE [LARGE SCALE GENOMIC DNA]</scope>
    <source>
        <strain evidence="7 8">3507LT</strain>
    </source>
</reference>
<gene>
    <name evidence="7" type="ORF">IG193_02370</name>
</gene>
<dbReference type="KEGG" id="thel:IG193_02370"/>
<feature type="transmembrane region" description="Helical" evidence="5">
    <location>
        <begin position="210"/>
        <end position="228"/>
    </location>
</feature>
<evidence type="ECO:0000313" key="7">
    <source>
        <dbReference type="EMBL" id="QOJ79329.1"/>
    </source>
</evidence>
<evidence type="ECO:0000256" key="4">
    <source>
        <dbReference type="ARBA" id="ARBA00023014"/>
    </source>
</evidence>
<keyword evidence="1" id="KW-0004">4Fe-4S</keyword>
<dbReference type="GO" id="GO:0051539">
    <property type="term" value="F:4 iron, 4 sulfur cluster binding"/>
    <property type="evidence" value="ECO:0007669"/>
    <property type="project" value="UniProtKB-KW"/>
</dbReference>
<evidence type="ECO:0000256" key="2">
    <source>
        <dbReference type="ARBA" id="ARBA00022723"/>
    </source>
</evidence>
<organism evidence="7 8">
    <name type="scientific">Infirmifilum lucidum</name>
    <dbReference type="NCBI Taxonomy" id="2776706"/>
    <lineage>
        <taxon>Archaea</taxon>
        <taxon>Thermoproteota</taxon>
        <taxon>Thermoprotei</taxon>
        <taxon>Thermofilales</taxon>
        <taxon>Thermofilaceae</taxon>
        <taxon>Infirmifilum</taxon>
    </lineage>
</organism>
<dbReference type="InterPro" id="IPR050572">
    <property type="entry name" value="Fe-S_Ferredoxin"/>
</dbReference>
<feature type="transmembrane region" description="Helical" evidence="5">
    <location>
        <begin position="179"/>
        <end position="203"/>
    </location>
</feature>
<keyword evidence="8" id="KW-1185">Reference proteome</keyword>
<protein>
    <submittedName>
        <fullName evidence="7">4Fe-4S binding protein</fullName>
    </submittedName>
</protein>
<dbReference type="GeneID" id="59148704"/>
<name>A0A7L9FHU2_9CREN</name>
<dbReference type="AlphaFoldDB" id="A0A7L9FHU2"/>